<evidence type="ECO:0000313" key="2">
    <source>
        <dbReference type="EMBL" id="AQQ14657.1"/>
    </source>
</evidence>
<dbReference type="AlphaFoldDB" id="A0A1Q2HUY3"/>
<reference evidence="2 3" key="1">
    <citation type="submission" date="2016-12" db="EMBL/GenBank/DDBJ databases">
        <authorList>
            <person name="Song W.-J."/>
            <person name="Kurnit D.M."/>
        </authorList>
    </citation>
    <scope>NUCLEOTIDE SEQUENCE [LARGE SCALE GENOMIC DNA]</scope>
    <source>
        <strain evidence="2 3">DSM 30827</strain>
    </source>
</reference>
<proteinExistence type="predicted"/>
<protein>
    <recommendedName>
        <fullName evidence="4">DUF2771 domain-containing protein</fullName>
    </recommendedName>
</protein>
<evidence type="ECO:0000313" key="3">
    <source>
        <dbReference type="Proteomes" id="UP000217209"/>
    </source>
</evidence>
<dbReference type="OrthoDB" id="4424536at2"/>
<accession>A0A1Q2HUY3</accession>
<evidence type="ECO:0000256" key="1">
    <source>
        <dbReference type="SAM" id="Phobius"/>
    </source>
</evidence>
<dbReference type="InterPro" id="IPR024495">
    <property type="entry name" value="DUF2771"/>
</dbReference>
<keyword evidence="1" id="KW-0472">Membrane</keyword>
<keyword evidence="3" id="KW-1185">Reference proteome</keyword>
<dbReference type="KEGG" id="cgv:CGLAU_03385"/>
<name>A0A1Q2HUY3_9CORY</name>
<dbReference type="Proteomes" id="UP000217209">
    <property type="component" value="Chromosome"/>
</dbReference>
<evidence type="ECO:0008006" key="4">
    <source>
        <dbReference type="Google" id="ProtNLM"/>
    </source>
</evidence>
<sequence length="170" mass="18239">MSDTKRAAGKKTQNWNQIALIAMAALVLVAAVYMFMEWQSARPGTPASDIRIEVSSAGETREIEPYTVCELDEECTGGTPPTMSLDSDEVTFKVPDEIAALSWRMLLIYDDPAANNEVVFTSGEAAQYNADAVTDTGARLVVGEVSALGVDVDDAGEEIPVIATWSVGFE</sequence>
<keyword evidence="1" id="KW-0812">Transmembrane</keyword>
<keyword evidence="1" id="KW-1133">Transmembrane helix</keyword>
<dbReference type="Pfam" id="PF10969">
    <property type="entry name" value="DUF2771"/>
    <property type="match status" value="1"/>
</dbReference>
<dbReference type="RefSeq" id="WP_095659471.1">
    <property type="nucleotide sequence ID" value="NZ_CP019688.1"/>
</dbReference>
<organism evidence="2 3">
    <name type="scientific">Corynebacterium glaucum</name>
    <dbReference type="NCBI Taxonomy" id="187491"/>
    <lineage>
        <taxon>Bacteria</taxon>
        <taxon>Bacillati</taxon>
        <taxon>Actinomycetota</taxon>
        <taxon>Actinomycetes</taxon>
        <taxon>Mycobacteriales</taxon>
        <taxon>Corynebacteriaceae</taxon>
        <taxon>Corynebacterium</taxon>
    </lineage>
</organism>
<gene>
    <name evidence="2" type="ORF">CGLAU_03385</name>
</gene>
<dbReference type="EMBL" id="CP019688">
    <property type="protein sequence ID" value="AQQ14657.1"/>
    <property type="molecule type" value="Genomic_DNA"/>
</dbReference>
<feature type="transmembrane region" description="Helical" evidence="1">
    <location>
        <begin position="15"/>
        <end position="36"/>
    </location>
</feature>